<gene>
    <name evidence="4" type="ORF">GMBLW1_34780</name>
</gene>
<dbReference type="KEGG" id="tim:GMBLW1_34780"/>
<dbReference type="PANTHER" id="PTHR11952:SF2">
    <property type="entry name" value="LD24639P"/>
    <property type="match status" value="1"/>
</dbReference>
<reference evidence="4" key="1">
    <citation type="submission" date="2019-04" db="EMBL/GenBank/DDBJ databases">
        <authorList>
            <consortium name="Science for Life Laboratories"/>
        </authorList>
    </citation>
    <scope>NUCLEOTIDE SEQUENCE</scope>
    <source>
        <strain evidence="4">MBLW1</strain>
    </source>
</reference>
<dbReference type="PANTHER" id="PTHR11952">
    <property type="entry name" value="UDP- GLUCOSE PYROPHOSPHORYLASE"/>
    <property type="match status" value="1"/>
</dbReference>
<evidence type="ECO:0000313" key="4">
    <source>
        <dbReference type="EMBL" id="VIP05715.1"/>
    </source>
</evidence>
<accession>A0A6C2YYB0</accession>
<dbReference type="EMBL" id="LR593887">
    <property type="protein sequence ID" value="VTS08786.1"/>
    <property type="molecule type" value="Genomic_DNA"/>
</dbReference>
<dbReference type="InterPro" id="IPR029044">
    <property type="entry name" value="Nucleotide-diphossugar_trans"/>
</dbReference>
<comment type="similarity">
    <text evidence="1">Belongs to the UDPGP type 1 family.</text>
</comment>
<dbReference type="EMBL" id="LR586016">
    <property type="protein sequence ID" value="VIP05715.1"/>
    <property type="molecule type" value="Genomic_DNA"/>
</dbReference>
<evidence type="ECO:0000313" key="5">
    <source>
        <dbReference type="Proteomes" id="UP000464378"/>
    </source>
</evidence>
<dbReference type="GO" id="GO:0070569">
    <property type="term" value="F:uridylyltransferase activity"/>
    <property type="evidence" value="ECO:0007669"/>
    <property type="project" value="InterPro"/>
</dbReference>
<proteinExistence type="inferred from homology"/>
<keyword evidence="3 4" id="KW-0548">Nucleotidyltransferase</keyword>
<protein>
    <recommendedName>
        <fullName evidence="6">Uridylyltransferase</fullName>
    </recommendedName>
</protein>
<dbReference type="InterPro" id="IPR039741">
    <property type="entry name" value="UDP-sugar_pyrophosphorylase"/>
</dbReference>
<dbReference type="Pfam" id="PF01704">
    <property type="entry name" value="UDPGP"/>
    <property type="match status" value="1"/>
</dbReference>
<evidence type="ECO:0000256" key="1">
    <source>
        <dbReference type="ARBA" id="ARBA00010401"/>
    </source>
</evidence>
<dbReference type="Gene3D" id="3.90.550.10">
    <property type="entry name" value="Spore Coat Polysaccharide Biosynthesis Protein SpsA, Chain A"/>
    <property type="match status" value="1"/>
</dbReference>
<name>A0A6C2YYB0_9BACT</name>
<dbReference type="InParanoid" id="A0A6C2YYB0"/>
<keyword evidence="2 4" id="KW-0808">Transferase</keyword>
<organism evidence="4">
    <name type="scientific">Tuwongella immobilis</name>
    <dbReference type="NCBI Taxonomy" id="692036"/>
    <lineage>
        <taxon>Bacteria</taxon>
        <taxon>Pseudomonadati</taxon>
        <taxon>Planctomycetota</taxon>
        <taxon>Planctomycetia</taxon>
        <taxon>Gemmatales</taxon>
        <taxon>Gemmataceae</taxon>
        <taxon>Tuwongella</taxon>
    </lineage>
</organism>
<dbReference type="RefSeq" id="WP_232056387.1">
    <property type="nucleotide sequence ID" value="NZ_LR593887.1"/>
</dbReference>
<evidence type="ECO:0000256" key="3">
    <source>
        <dbReference type="ARBA" id="ARBA00022695"/>
    </source>
</evidence>
<dbReference type="Proteomes" id="UP000464378">
    <property type="component" value="Chromosome"/>
</dbReference>
<dbReference type="SUPFAM" id="SSF53448">
    <property type="entry name" value="Nucleotide-diphospho-sugar transferases"/>
    <property type="match status" value="1"/>
</dbReference>
<evidence type="ECO:0008006" key="6">
    <source>
        <dbReference type="Google" id="ProtNLM"/>
    </source>
</evidence>
<evidence type="ECO:0000256" key="2">
    <source>
        <dbReference type="ARBA" id="ARBA00022679"/>
    </source>
</evidence>
<dbReference type="AlphaFoldDB" id="A0A6C2YYB0"/>
<dbReference type="CDD" id="cd04193">
    <property type="entry name" value="UDPGlcNAc_PPase"/>
    <property type="match status" value="1"/>
</dbReference>
<dbReference type="InterPro" id="IPR002618">
    <property type="entry name" value="UDPGP_fam"/>
</dbReference>
<sequence>MSQAPSNFLATLEQLGQSELAAHWQSLPAAAQTELQQQLATIDLAELQTLYARRDEPYSPPARDRIAPLPTEPEPIDPVVIARGEAALKAGEVAVLVVAGGQGTRLGFDKPKGMFPVSPIRQATLFQLHAEKVVALSNRYKKTIPFLVMTSSATHADTEAYFAEQNYFGLPPTSVRFFQQGTLPTLDLATGKLLLERPGVVFSSPNGHGGTLKALADSGLLDELMHQGIRHLYYFQVDNPLVRIADPAFLGLHLQTQAEVSVKVIEKQQPREKMGVFALIDQRCSIIEYSDLPDDLAELRDADGRLSYRAGNPAIHLFDLAFLKRITADAGSLPVHLARKKVPYWDPATGQTVNPTQENALKFEMFIFDALPLANRWLAVETDRALEFAPLKNATGADSPQTVQQAISDLYAHWLAQSGVSIPRDESGHVRVPIEIAAGYALDAAELQSKLPSGFALTEAPCRLE</sequence>
<keyword evidence="5" id="KW-1185">Reference proteome</keyword>